<keyword evidence="3" id="KW-1185">Reference proteome</keyword>
<feature type="region of interest" description="Disordered" evidence="1">
    <location>
        <begin position="42"/>
        <end position="61"/>
    </location>
</feature>
<feature type="compositionally biased region" description="Pro residues" evidence="1">
    <location>
        <begin position="46"/>
        <end position="57"/>
    </location>
</feature>
<gene>
    <name evidence="2" type="ORF">M501DRAFT_992099</name>
</gene>
<dbReference type="EMBL" id="MU006095">
    <property type="protein sequence ID" value="KAF2839109.1"/>
    <property type="molecule type" value="Genomic_DNA"/>
</dbReference>
<evidence type="ECO:0000256" key="1">
    <source>
        <dbReference type="SAM" id="MobiDB-lite"/>
    </source>
</evidence>
<feature type="region of interest" description="Disordered" evidence="1">
    <location>
        <begin position="72"/>
        <end position="100"/>
    </location>
</feature>
<evidence type="ECO:0000313" key="2">
    <source>
        <dbReference type="EMBL" id="KAF2839109.1"/>
    </source>
</evidence>
<accession>A0A9P4SAT8</accession>
<comment type="caution">
    <text evidence="2">The sequence shown here is derived from an EMBL/GenBank/DDBJ whole genome shotgun (WGS) entry which is preliminary data.</text>
</comment>
<dbReference type="Proteomes" id="UP000799429">
    <property type="component" value="Unassembled WGS sequence"/>
</dbReference>
<dbReference type="AlphaFoldDB" id="A0A9P4SAT8"/>
<organism evidence="2 3">
    <name type="scientific">Patellaria atrata CBS 101060</name>
    <dbReference type="NCBI Taxonomy" id="1346257"/>
    <lineage>
        <taxon>Eukaryota</taxon>
        <taxon>Fungi</taxon>
        <taxon>Dikarya</taxon>
        <taxon>Ascomycota</taxon>
        <taxon>Pezizomycotina</taxon>
        <taxon>Dothideomycetes</taxon>
        <taxon>Dothideomycetes incertae sedis</taxon>
        <taxon>Patellariales</taxon>
        <taxon>Patellariaceae</taxon>
        <taxon>Patellaria</taxon>
    </lineage>
</organism>
<name>A0A9P4SAT8_9PEZI</name>
<proteinExistence type="predicted"/>
<reference evidence="2" key="1">
    <citation type="journal article" date="2020" name="Stud. Mycol.">
        <title>101 Dothideomycetes genomes: a test case for predicting lifestyles and emergence of pathogens.</title>
        <authorList>
            <person name="Haridas S."/>
            <person name="Albert R."/>
            <person name="Binder M."/>
            <person name="Bloem J."/>
            <person name="Labutti K."/>
            <person name="Salamov A."/>
            <person name="Andreopoulos B."/>
            <person name="Baker S."/>
            <person name="Barry K."/>
            <person name="Bills G."/>
            <person name="Bluhm B."/>
            <person name="Cannon C."/>
            <person name="Castanera R."/>
            <person name="Culley D."/>
            <person name="Daum C."/>
            <person name="Ezra D."/>
            <person name="Gonzalez J."/>
            <person name="Henrissat B."/>
            <person name="Kuo A."/>
            <person name="Liang C."/>
            <person name="Lipzen A."/>
            <person name="Lutzoni F."/>
            <person name="Magnuson J."/>
            <person name="Mondo S."/>
            <person name="Nolan M."/>
            <person name="Ohm R."/>
            <person name="Pangilinan J."/>
            <person name="Park H.-J."/>
            <person name="Ramirez L."/>
            <person name="Alfaro M."/>
            <person name="Sun H."/>
            <person name="Tritt A."/>
            <person name="Yoshinaga Y."/>
            <person name="Zwiers L.-H."/>
            <person name="Turgeon B."/>
            <person name="Goodwin S."/>
            <person name="Spatafora J."/>
            <person name="Crous P."/>
            <person name="Grigoriev I."/>
        </authorList>
    </citation>
    <scope>NUCLEOTIDE SEQUENCE</scope>
    <source>
        <strain evidence="2">CBS 101060</strain>
    </source>
</reference>
<evidence type="ECO:0000313" key="3">
    <source>
        <dbReference type="Proteomes" id="UP000799429"/>
    </source>
</evidence>
<sequence>MKRRIKERAHDAAVAARTAAAATEATAALGKTVVVEEAKAAAAPFSLPPHPPLPPPRRSVLGKPLREALSWPSPYEEEKERGAAIRALQGERSPPPFPRS</sequence>
<protein>
    <submittedName>
        <fullName evidence="2">Uncharacterized protein</fullName>
    </submittedName>
</protein>